<name>A0A0U5G840_ASPCI</name>
<keyword evidence="2" id="KW-1185">Reference proteome</keyword>
<dbReference type="Proteomes" id="UP000054771">
    <property type="component" value="Unassembled WGS sequence"/>
</dbReference>
<dbReference type="GO" id="GO:0020037">
    <property type="term" value="F:heme binding"/>
    <property type="evidence" value="ECO:0007669"/>
    <property type="project" value="InterPro"/>
</dbReference>
<dbReference type="AlphaFoldDB" id="A0A0U5G840"/>
<dbReference type="EMBL" id="CDMC01000005">
    <property type="protein sequence ID" value="CEL05759.1"/>
    <property type="molecule type" value="Genomic_DNA"/>
</dbReference>
<dbReference type="OrthoDB" id="10029320at2759"/>
<dbReference type="OMA" id="WTRESEI"/>
<evidence type="ECO:0000313" key="1">
    <source>
        <dbReference type="EMBL" id="CEL05759.1"/>
    </source>
</evidence>
<gene>
    <name evidence="1" type="ORF">ASPCAL06874</name>
</gene>
<dbReference type="GO" id="GO:0016705">
    <property type="term" value="F:oxidoreductase activity, acting on paired donors, with incorporation or reduction of molecular oxygen"/>
    <property type="evidence" value="ECO:0007669"/>
    <property type="project" value="InterPro"/>
</dbReference>
<dbReference type="GO" id="GO:0005506">
    <property type="term" value="F:iron ion binding"/>
    <property type="evidence" value="ECO:0007669"/>
    <property type="project" value="InterPro"/>
</dbReference>
<dbReference type="Gene3D" id="1.10.630.10">
    <property type="entry name" value="Cytochrome P450"/>
    <property type="match status" value="1"/>
</dbReference>
<dbReference type="SUPFAM" id="SSF48264">
    <property type="entry name" value="Cytochrome P450"/>
    <property type="match status" value="1"/>
</dbReference>
<protein>
    <recommendedName>
        <fullName evidence="3">Cytochrome P450</fullName>
    </recommendedName>
</protein>
<dbReference type="InterPro" id="IPR036396">
    <property type="entry name" value="Cyt_P450_sf"/>
</dbReference>
<reference evidence="2" key="1">
    <citation type="journal article" date="2016" name="Genome Announc.">
        <title>Draft genome sequences of fungus Aspergillus calidoustus.</title>
        <authorList>
            <person name="Horn F."/>
            <person name="Linde J."/>
            <person name="Mattern D.J."/>
            <person name="Walther G."/>
            <person name="Guthke R."/>
            <person name="Scherlach K."/>
            <person name="Martin K."/>
            <person name="Brakhage A.A."/>
            <person name="Petzke L."/>
            <person name="Valiante V."/>
        </authorList>
    </citation>
    <scope>NUCLEOTIDE SEQUENCE [LARGE SCALE GENOMIC DNA]</scope>
    <source>
        <strain evidence="2">SF006504</strain>
    </source>
</reference>
<organism evidence="1 2">
    <name type="scientific">Aspergillus calidoustus</name>
    <dbReference type="NCBI Taxonomy" id="454130"/>
    <lineage>
        <taxon>Eukaryota</taxon>
        <taxon>Fungi</taxon>
        <taxon>Dikarya</taxon>
        <taxon>Ascomycota</taxon>
        <taxon>Pezizomycotina</taxon>
        <taxon>Eurotiomycetes</taxon>
        <taxon>Eurotiomycetidae</taxon>
        <taxon>Eurotiales</taxon>
        <taxon>Aspergillaceae</taxon>
        <taxon>Aspergillus</taxon>
        <taxon>Aspergillus subgen. Nidulantes</taxon>
    </lineage>
</organism>
<dbReference type="STRING" id="454130.A0A0U5G840"/>
<sequence length="206" mass="23320">MGMKSGNGEDVLEFKENHTLQGRLSAVFNAKHKNKGKSKSKIDIHDPHSNPLSWILPGFETLWRIVLRLFPVLDSSQREEDYRQILPGFVHSPTPTQFKLESDDERISAESLVKEALRLYPPTRRIRRAFQFAGGSTDPNSNNRVEVVTAAADVEACQLDTDLWGADAMQFNPARWRKEENFLAFGDRPFLCPASRGFDPMVICAC</sequence>
<dbReference type="GO" id="GO:0004497">
    <property type="term" value="F:monooxygenase activity"/>
    <property type="evidence" value="ECO:0007669"/>
    <property type="project" value="InterPro"/>
</dbReference>
<accession>A0A0U5G840</accession>
<proteinExistence type="predicted"/>
<evidence type="ECO:0008006" key="3">
    <source>
        <dbReference type="Google" id="ProtNLM"/>
    </source>
</evidence>
<evidence type="ECO:0000313" key="2">
    <source>
        <dbReference type="Proteomes" id="UP000054771"/>
    </source>
</evidence>